<evidence type="ECO:0000256" key="1">
    <source>
        <dbReference type="ARBA" id="ARBA00000012"/>
    </source>
</evidence>
<dbReference type="EMBL" id="QUWV01000066">
    <property type="protein sequence ID" value="RFD19955.1"/>
    <property type="molecule type" value="Genomic_DNA"/>
</dbReference>
<dbReference type="InterPro" id="IPR045031">
    <property type="entry name" value="DHP_synth-like"/>
</dbReference>
<dbReference type="InterPro" id="IPR006390">
    <property type="entry name" value="DHP_synth_dom"/>
</dbReference>
<evidence type="ECO:0000256" key="6">
    <source>
        <dbReference type="ARBA" id="ARBA00022723"/>
    </source>
</evidence>
<dbReference type="InterPro" id="IPR000489">
    <property type="entry name" value="Pterin-binding_dom"/>
</dbReference>
<dbReference type="PROSITE" id="PS50972">
    <property type="entry name" value="PTERIN_BINDING"/>
    <property type="match status" value="1"/>
</dbReference>
<organism evidence="11 12">
    <name type="scientific">Komagataeibacter melaceti</name>
    <dbReference type="NCBI Taxonomy" id="2766577"/>
    <lineage>
        <taxon>Bacteria</taxon>
        <taxon>Pseudomonadati</taxon>
        <taxon>Pseudomonadota</taxon>
        <taxon>Alphaproteobacteria</taxon>
        <taxon>Acetobacterales</taxon>
        <taxon>Acetobacteraceae</taxon>
        <taxon>Komagataeibacter</taxon>
    </lineage>
</organism>
<evidence type="ECO:0000313" key="12">
    <source>
        <dbReference type="Proteomes" id="UP000262371"/>
    </source>
</evidence>
<dbReference type="OrthoDB" id="9811744at2"/>
<dbReference type="Proteomes" id="UP000262371">
    <property type="component" value="Unassembled WGS sequence"/>
</dbReference>
<keyword evidence="7 9" id="KW-0460">Magnesium</keyword>
<comment type="caution">
    <text evidence="11">The sequence shown here is derived from an EMBL/GenBank/DDBJ whole genome shotgun (WGS) entry which is preliminary data.</text>
</comment>
<feature type="domain" description="Pterin-binding" evidence="10">
    <location>
        <begin position="80"/>
        <end position="337"/>
    </location>
</feature>
<keyword evidence="12" id="KW-1185">Reference proteome</keyword>
<dbReference type="PANTHER" id="PTHR20941">
    <property type="entry name" value="FOLATE SYNTHESIS PROTEINS"/>
    <property type="match status" value="1"/>
</dbReference>
<evidence type="ECO:0000256" key="3">
    <source>
        <dbReference type="ARBA" id="ARBA00004763"/>
    </source>
</evidence>
<evidence type="ECO:0000256" key="5">
    <source>
        <dbReference type="ARBA" id="ARBA00022679"/>
    </source>
</evidence>
<comment type="similarity">
    <text evidence="9">Belongs to the DHPS family.</text>
</comment>
<evidence type="ECO:0000259" key="10">
    <source>
        <dbReference type="PROSITE" id="PS50972"/>
    </source>
</evidence>
<proteinExistence type="inferred from homology"/>
<evidence type="ECO:0000256" key="8">
    <source>
        <dbReference type="ARBA" id="ARBA00022909"/>
    </source>
</evidence>
<comment type="function">
    <text evidence="9">Catalyzes the condensation of para-aminobenzoate (pABA) with 6-hydroxymethyl-7,8-dihydropterin diphosphate (DHPt-PP) to form 7,8-dihydropteroate (H2Pte), the immediate precursor of folate derivatives.</text>
</comment>
<dbReference type="GO" id="GO:0005829">
    <property type="term" value="C:cytosol"/>
    <property type="evidence" value="ECO:0007669"/>
    <property type="project" value="TreeGrafter"/>
</dbReference>
<dbReference type="RefSeq" id="WP_116703001.1">
    <property type="nucleotide sequence ID" value="NZ_QUWV01000066.1"/>
</dbReference>
<comment type="cofactor">
    <cofactor evidence="2 9">
        <name>Mg(2+)</name>
        <dbReference type="ChEBI" id="CHEBI:18420"/>
    </cofactor>
</comment>
<dbReference type="GO" id="GO:0004156">
    <property type="term" value="F:dihydropteroate synthase activity"/>
    <property type="evidence" value="ECO:0007669"/>
    <property type="project" value="UniProtKB-EC"/>
</dbReference>
<dbReference type="SUPFAM" id="SSF51717">
    <property type="entry name" value="Dihydropteroate synthetase-like"/>
    <property type="match status" value="1"/>
</dbReference>
<keyword evidence="8 9" id="KW-0289">Folate biosynthesis</keyword>
<evidence type="ECO:0000256" key="4">
    <source>
        <dbReference type="ARBA" id="ARBA00012458"/>
    </source>
</evidence>
<dbReference type="InterPro" id="IPR011005">
    <property type="entry name" value="Dihydropteroate_synth-like_sf"/>
</dbReference>
<dbReference type="PANTHER" id="PTHR20941:SF1">
    <property type="entry name" value="FOLIC ACID SYNTHESIS PROTEIN FOL1"/>
    <property type="match status" value="1"/>
</dbReference>
<dbReference type="AlphaFoldDB" id="A0A371Z0E0"/>
<dbReference type="CDD" id="cd00739">
    <property type="entry name" value="DHPS"/>
    <property type="match status" value="1"/>
</dbReference>
<name>A0A371Z0E0_9PROT</name>
<dbReference type="EC" id="2.5.1.15" evidence="4 9"/>
<dbReference type="NCBIfam" id="TIGR01496">
    <property type="entry name" value="DHPS"/>
    <property type="match status" value="1"/>
</dbReference>
<keyword evidence="5 9" id="KW-0808">Transferase</keyword>
<comment type="pathway">
    <text evidence="3 9">Cofactor biosynthesis; tetrahydrofolate biosynthesis; 7,8-dihydrofolate from 2-amino-4-hydroxy-6-hydroxymethyl-7,8-dihydropteridine diphosphate and 4-aminobenzoate: step 1/2.</text>
</comment>
<evidence type="ECO:0000256" key="7">
    <source>
        <dbReference type="ARBA" id="ARBA00022842"/>
    </source>
</evidence>
<reference evidence="11 12" key="1">
    <citation type="submission" date="2018-08" db="EMBL/GenBank/DDBJ databases">
        <title>Komagataeibacter sp. AV 382.</title>
        <authorList>
            <person name="Skraban J."/>
            <person name="Trcek J."/>
        </authorList>
    </citation>
    <scope>NUCLEOTIDE SEQUENCE [LARGE SCALE GENOMIC DNA]</scope>
    <source>
        <strain evidence="11 12">AV 382</strain>
    </source>
</reference>
<gene>
    <name evidence="11" type="primary">folP</name>
    <name evidence="11" type="ORF">DY926_08650</name>
</gene>
<evidence type="ECO:0000256" key="2">
    <source>
        <dbReference type="ARBA" id="ARBA00001946"/>
    </source>
</evidence>
<dbReference type="GO" id="GO:0046872">
    <property type="term" value="F:metal ion binding"/>
    <property type="evidence" value="ECO:0007669"/>
    <property type="project" value="UniProtKB-KW"/>
</dbReference>
<dbReference type="PROSITE" id="PS00792">
    <property type="entry name" value="DHPS_1"/>
    <property type="match status" value="1"/>
</dbReference>
<dbReference type="UniPathway" id="UPA00077">
    <property type="reaction ID" value="UER00156"/>
</dbReference>
<comment type="catalytic activity">
    <reaction evidence="1">
        <text>(7,8-dihydropterin-6-yl)methyl diphosphate + 4-aminobenzoate = 7,8-dihydropteroate + diphosphate</text>
        <dbReference type="Rhea" id="RHEA:19949"/>
        <dbReference type="ChEBI" id="CHEBI:17836"/>
        <dbReference type="ChEBI" id="CHEBI:17839"/>
        <dbReference type="ChEBI" id="CHEBI:33019"/>
        <dbReference type="ChEBI" id="CHEBI:72950"/>
        <dbReference type="EC" id="2.5.1.15"/>
    </reaction>
</comment>
<accession>A0A371Z0E0</accession>
<protein>
    <recommendedName>
        <fullName evidence="4 9">Dihydropteroate synthase</fullName>
        <shortName evidence="9">DHPS</shortName>
        <ecNumber evidence="4 9">2.5.1.15</ecNumber>
    </recommendedName>
    <alternativeName>
        <fullName evidence="9">Dihydropteroate pyrophosphorylase</fullName>
    </alternativeName>
</protein>
<dbReference type="GO" id="GO:0046656">
    <property type="term" value="P:folic acid biosynthetic process"/>
    <property type="evidence" value="ECO:0007669"/>
    <property type="project" value="UniProtKB-KW"/>
</dbReference>
<dbReference type="Pfam" id="PF00809">
    <property type="entry name" value="Pterin_bind"/>
    <property type="match status" value="1"/>
</dbReference>
<sequence length="345" mass="36434">MDNRLIEPLGLLHGAAARQAVATGAALWLAGGPYAFALARLFGGDERGRIVPVTAIPPQWHDVAQRVSAPVPDAGLPPDAQVMGIINVTPDSFSDGGRHYDVQAALDSIQAMHAAGCRLVDIGGESTRPGAPAVSAGEEWRRIGPVIRAMRACTTLDDMRISVDTRQAMVMDHALMAGADLINDVSALTYDPHARAVVARHGCPVVLMHMRGTPATMGQHAVYEDVAVDVTRELGQRVAEAVAAGIAPARILVDPGIGFAKTMAGNLELLARLPLLANLGCRVLLGVSRKRMIGEICHEPDASRRDPGTIAASLPGMVFSGTVLRVHNVPAMIQALRVRQGLDRA</sequence>
<evidence type="ECO:0000256" key="9">
    <source>
        <dbReference type="RuleBase" id="RU361205"/>
    </source>
</evidence>
<dbReference type="GO" id="GO:0046654">
    <property type="term" value="P:tetrahydrofolate biosynthetic process"/>
    <property type="evidence" value="ECO:0007669"/>
    <property type="project" value="UniProtKB-UniPathway"/>
</dbReference>
<evidence type="ECO:0000313" key="11">
    <source>
        <dbReference type="EMBL" id="RFD19955.1"/>
    </source>
</evidence>
<dbReference type="Gene3D" id="3.20.20.20">
    <property type="entry name" value="Dihydropteroate synthase-like"/>
    <property type="match status" value="1"/>
</dbReference>
<keyword evidence="6 9" id="KW-0479">Metal-binding</keyword>